<comment type="caution">
    <text evidence="2">The sequence shown here is derived from an EMBL/GenBank/DDBJ whole genome shotgun (WGS) entry which is preliminary data.</text>
</comment>
<evidence type="ECO:0000313" key="3">
    <source>
        <dbReference type="Proteomes" id="UP001417504"/>
    </source>
</evidence>
<evidence type="ECO:0000259" key="1">
    <source>
        <dbReference type="Pfam" id="PF13456"/>
    </source>
</evidence>
<feature type="domain" description="RNase H type-1" evidence="1">
    <location>
        <begin position="26"/>
        <end position="92"/>
    </location>
</feature>
<reference evidence="2 3" key="1">
    <citation type="submission" date="2024-01" db="EMBL/GenBank/DDBJ databases">
        <title>Genome assemblies of Stephania.</title>
        <authorList>
            <person name="Yang L."/>
        </authorList>
    </citation>
    <scope>NUCLEOTIDE SEQUENCE [LARGE SCALE GENOMIC DNA]</scope>
    <source>
        <strain evidence="2">QJT</strain>
        <tissue evidence="2">Leaf</tissue>
    </source>
</reference>
<dbReference type="EMBL" id="JBBNAE010000001">
    <property type="protein sequence ID" value="KAK9154769.1"/>
    <property type="molecule type" value="Genomic_DNA"/>
</dbReference>
<gene>
    <name evidence="2" type="ORF">Sjap_002249</name>
</gene>
<proteinExistence type="predicted"/>
<dbReference type="Pfam" id="PF13456">
    <property type="entry name" value="RVT_3"/>
    <property type="match status" value="1"/>
</dbReference>
<protein>
    <recommendedName>
        <fullName evidence="1">RNase H type-1 domain-containing protein</fullName>
    </recommendedName>
</protein>
<keyword evidence="3" id="KW-1185">Reference proteome</keyword>
<sequence>MEKLIGWKFPSTGWIKANSEGALTSKGWALAIGLLRNEHGIGAGDSPRIWGISLSLMQSYRGALLALQTTWDRGYQRVLVEIDNLRVLRFVMIHSYPQLSEKLLKFGADSKGDIAHMLLEKNVKVYKDEVIWILVVVRI</sequence>
<dbReference type="Proteomes" id="UP001417504">
    <property type="component" value="Unassembled WGS sequence"/>
</dbReference>
<dbReference type="AlphaFoldDB" id="A0AAP0KNV7"/>
<organism evidence="2 3">
    <name type="scientific">Stephania japonica</name>
    <dbReference type="NCBI Taxonomy" id="461633"/>
    <lineage>
        <taxon>Eukaryota</taxon>
        <taxon>Viridiplantae</taxon>
        <taxon>Streptophyta</taxon>
        <taxon>Embryophyta</taxon>
        <taxon>Tracheophyta</taxon>
        <taxon>Spermatophyta</taxon>
        <taxon>Magnoliopsida</taxon>
        <taxon>Ranunculales</taxon>
        <taxon>Menispermaceae</taxon>
        <taxon>Menispermoideae</taxon>
        <taxon>Cissampelideae</taxon>
        <taxon>Stephania</taxon>
    </lineage>
</organism>
<name>A0AAP0KNV7_9MAGN</name>
<dbReference type="GO" id="GO:0003676">
    <property type="term" value="F:nucleic acid binding"/>
    <property type="evidence" value="ECO:0007669"/>
    <property type="project" value="InterPro"/>
</dbReference>
<dbReference type="GO" id="GO:0004523">
    <property type="term" value="F:RNA-DNA hybrid ribonuclease activity"/>
    <property type="evidence" value="ECO:0007669"/>
    <property type="project" value="InterPro"/>
</dbReference>
<evidence type="ECO:0000313" key="2">
    <source>
        <dbReference type="EMBL" id="KAK9154769.1"/>
    </source>
</evidence>
<accession>A0AAP0KNV7</accession>
<dbReference type="InterPro" id="IPR002156">
    <property type="entry name" value="RNaseH_domain"/>
</dbReference>